<name>A0A5J4Q1D8_9EUKA</name>
<evidence type="ECO:0000313" key="5">
    <source>
        <dbReference type="Proteomes" id="UP000324800"/>
    </source>
</evidence>
<feature type="non-terminal residue" evidence="4">
    <location>
        <position position="191"/>
    </location>
</feature>
<evidence type="ECO:0000256" key="1">
    <source>
        <dbReference type="PROSITE-ProRule" id="PRU00176"/>
    </source>
</evidence>
<dbReference type="Pfam" id="PF00076">
    <property type="entry name" value="RRM_1"/>
    <property type="match status" value="1"/>
</dbReference>
<evidence type="ECO:0000259" key="3">
    <source>
        <dbReference type="PROSITE" id="PS50102"/>
    </source>
</evidence>
<evidence type="ECO:0000313" key="4">
    <source>
        <dbReference type="EMBL" id="KAA6314880.1"/>
    </source>
</evidence>
<evidence type="ECO:0000256" key="2">
    <source>
        <dbReference type="SAM" id="MobiDB-lite"/>
    </source>
</evidence>
<gene>
    <name evidence="4" type="ORF">EZS28_055507</name>
</gene>
<dbReference type="Gene3D" id="3.30.70.330">
    <property type="match status" value="1"/>
</dbReference>
<dbReference type="GO" id="GO:0003723">
    <property type="term" value="F:RNA binding"/>
    <property type="evidence" value="ECO:0007669"/>
    <property type="project" value="UniProtKB-UniRule"/>
</dbReference>
<protein>
    <recommendedName>
        <fullName evidence="3">RRM domain-containing protein</fullName>
    </recommendedName>
</protein>
<dbReference type="InterPro" id="IPR012677">
    <property type="entry name" value="Nucleotide-bd_a/b_plait_sf"/>
</dbReference>
<dbReference type="PROSITE" id="PS50102">
    <property type="entry name" value="RRM"/>
    <property type="match status" value="1"/>
</dbReference>
<dbReference type="InterPro" id="IPR000504">
    <property type="entry name" value="RRM_dom"/>
</dbReference>
<feature type="non-terminal residue" evidence="4">
    <location>
        <position position="1"/>
    </location>
</feature>
<organism evidence="4 5">
    <name type="scientific">Streblomastix strix</name>
    <dbReference type="NCBI Taxonomy" id="222440"/>
    <lineage>
        <taxon>Eukaryota</taxon>
        <taxon>Metamonada</taxon>
        <taxon>Preaxostyla</taxon>
        <taxon>Oxymonadida</taxon>
        <taxon>Streblomastigidae</taxon>
        <taxon>Streblomastix</taxon>
    </lineage>
</organism>
<feature type="domain" description="RRM" evidence="3">
    <location>
        <begin position="36"/>
        <end position="170"/>
    </location>
</feature>
<feature type="compositionally biased region" description="Polar residues" evidence="2">
    <location>
        <begin position="181"/>
        <end position="191"/>
    </location>
</feature>
<dbReference type="AlphaFoldDB" id="A0A5J4Q1D8"/>
<dbReference type="OrthoDB" id="439808at2759"/>
<reference evidence="4 5" key="1">
    <citation type="submission" date="2019-03" db="EMBL/GenBank/DDBJ databases">
        <title>Single cell metagenomics reveals metabolic interactions within the superorganism composed of flagellate Streblomastix strix and complex community of Bacteroidetes bacteria on its surface.</title>
        <authorList>
            <person name="Treitli S.C."/>
            <person name="Kolisko M."/>
            <person name="Husnik F."/>
            <person name="Keeling P."/>
            <person name="Hampl V."/>
        </authorList>
    </citation>
    <scope>NUCLEOTIDE SEQUENCE [LARGE SCALE GENOMIC DNA]</scope>
    <source>
        <strain evidence="4">ST1C</strain>
    </source>
</reference>
<feature type="region of interest" description="Disordered" evidence="2">
    <location>
        <begin position="76"/>
        <end position="113"/>
    </location>
</feature>
<feature type="compositionally biased region" description="Polar residues" evidence="2">
    <location>
        <begin position="76"/>
        <end position="109"/>
    </location>
</feature>
<dbReference type="InterPro" id="IPR035979">
    <property type="entry name" value="RBD_domain_sf"/>
</dbReference>
<dbReference type="SUPFAM" id="SSF54928">
    <property type="entry name" value="RNA-binding domain, RBD"/>
    <property type="match status" value="1"/>
</dbReference>
<dbReference type="EMBL" id="SNRW01047664">
    <property type="protein sequence ID" value="KAA6314880.1"/>
    <property type="molecule type" value="Genomic_DNA"/>
</dbReference>
<dbReference type="Proteomes" id="UP000324800">
    <property type="component" value="Unassembled WGS sequence"/>
</dbReference>
<accession>A0A5J4Q1D8</accession>
<feature type="compositionally biased region" description="Basic and acidic residues" evidence="2">
    <location>
        <begin position="168"/>
        <end position="179"/>
    </location>
</feature>
<sequence>VQSLRKLSGFVFGGSTIVAYFAKKRSFDPRVLRKVKSLYIKGIRSTLTKPELQNFITMRIPPTSLECLKNIVLPQENSNNNGTSSSPASKTNQTKKTNEQQSDQVQNQTKTDRILTLGPDNRYIFSQGVSRPMGHAFIHFRCKEAAGVALQSLDGQQFEGKPLHIEWALPKDRDKDKDGIQNGSNSKDNIS</sequence>
<proteinExistence type="predicted"/>
<comment type="caution">
    <text evidence="4">The sequence shown here is derived from an EMBL/GenBank/DDBJ whole genome shotgun (WGS) entry which is preliminary data.</text>
</comment>
<feature type="region of interest" description="Disordered" evidence="2">
    <location>
        <begin position="168"/>
        <end position="191"/>
    </location>
</feature>
<keyword evidence="1" id="KW-0694">RNA-binding</keyword>